<dbReference type="EMBL" id="CP013264">
    <property type="protein sequence ID" value="ALR22034.1"/>
    <property type="molecule type" value="Genomic_DNA"/>
</dbReference>
<evidence type="ECO:0000313" key="3">
    <source>
        <dbReference type="Proteomes" id="UP000056968"/>
    </source>
</evidence>
<evidence type="ECO:0000313" key="2">
    <source>
        <dbReference type="EMBL" id="ALR22034.1"/>
    </source>
</evidence>
<dbReference type="Gene3D" id="3.10.450.50">
    <property type="match status" value="1"/>
</dbReference>
<dbReference type="InterPro" id="IPR037401">
    <property type="entry name" value="SnoaL-like"/>
</dbReference>
<gene>
    <name evidence="2" type="ORF">ATN00_18730</name>
</gene>
<dbReference type="STRING" id="1332080.ATN00_18730"/>
<accession>A0A0S3F376</accession>
<name>A0A0S3F376_9SPHN</name>
<dbReference type="InterPro" id="IPR032710">
    <property type="entry name" value="NTF2-like_dom_sf"/>
</dbReference>
<dbReference type="KEGG" id="sbd:ATN00_18730"/>
<protein>
    <recommendedName>
        <fullName evidence="1">SnoaL-like domain-containing protein</fullName>
    </recommendedName>
</protein>
<feature type="domain" description="SnoaL-like" evidence="1">
    <location>
        <begin position="10"/>
        <end position="116"/>
    </location>
</feature>
<dbReference type="Proteomes" id="UP000056968">
    <property type="component" value="Chromosome"/>
</dbReference>
<dbReference type="RefSeq" id="WP_062067641.1">
    <property type="nucleotide sequence ID" value="NZ_CP013264.1"/>
</dbReference>
<dbReference type="Pfam" id="PF12680">
    <property type="entry name" value="SnoaL_2"/>
    <property type="match status" value="1"/>
</dbReference>
<sequence>MSASNEAAVLAYLKIFHEGNPPDIGTLKRYLAPHAVYWPLVPSAAPIHGADAICAGIVRQFGMYRDCTCEVHAIGSGGNHVFTERTDHVVLHHDDRTVSARLSAVFELDGDGLIISWREYWDSEEIVRQMGVTRMEMEASIG</sequence>
<dbReference type="OrthoDB" id="9781757at2"/>
<keyword evidence="3" id="KW-1185">Reference proteome</keyword>
<organism evidence="2 3">
    <name type="scientific">Sphingobium baderi</name>
    <dbReference type="NCBI Taxonomy" id="1332080"/>
    <lineage>
        <taxon>Bacteria</taxon>
        <taxon>Pseudomonadati</taxon>
        <taxon>Pseudomonadota</taxon>
        <taxon>Alphaproteobacteria</taxon>
        <taxon>Sphingomonadales</taxon>
        <taxon>Sphingomonadaceae</taxon>
        <taxon>Sphingobium</taxon>
    </lineage>
</organism>
<dbReference type="SUPFAM" id="SSF54427">
    <property type="entry name" value="NTF2-like"/>
    <property type="match status" value="1"/>
</dbReference>
<reference evidence="2 3" key="1">
    <citation type="submission" date="2015-11" db="EMBL/GenBank/DDBJ databases">
        <title>A Two-component Flavoprotein Monooxygenase System MeaXY Responsible for para-Hydroxylation of 2-Methyl-6-ethylaniline and 2,6-Diethylaniline in Sphingobium baderi DE-13.</title>
        <authorList>
            <person name="Cheng M."/>
            <person name="Meng Q."/>
            <person name="Yang Y."/>
            <person name="Chu C."/>
            <person name="Yan X."/>
            <person name="He J."/>
            <person name="Li S."/>
        </authorList>
    </citation>
    <scope>NUCLEOTIDE SEQUENCE [LARGE SCALE GENOMIC DNA]</scope>
    <source>
        <strain evidence="2 3">DE-13</strain>
    </source>
</reference>
<evidence type="ECO:0000259" key="1">
    <source>
        <dbReference type="Pfam" id="PF12680"/>
    </source>
</evidence>
<dbReference type="AlphaFoldDB" id="A0A0S3F376"/>
<proteinExistence type="predicted"/>